<name>A0AAD6R477_9ROSI</name>
<reference evidence="1 2" key="1">
    <citation type="journal article" date="2023" name="Mol. Ecol. Resour.">
        <title>Chromosome-level genome assembly of a triploid poplar Populus alba 'Berolinensis'.</title>
        <authorList>
            <person name="Chen S."/>
            <person name="Yu Y."/>
            <person name="Wang X."/>
            <person name="Wang S."/>
            <person name="Zhang T."/>
            <person name="Zhou Y."/>
            <person name="He R."/>
            <person name="Meng N."/>
            <person name="Wang Y."/>
            <person name="Liu W."/>
            <person name="Liu Z."/>
            <person name="Liu J."/>
            <person name="Guo Q."/>
            <person name="Huang H."/>
            <person name="Sederoff R.R."/>
            <person name="Wang G."/>
            <person name="Qu G."/>
            <person name="Chen S."/>
        </authorList>
    </citation>
    <scope>NUCLEOTIDE SEQUENCE [LARGE SCALE GENOMIC DNA]</scope>
    <source>
        <strain evidence="1">SC-2020</strain>
    </source>
</reference>
<gene>
    <name evidence="1" type="ORF">NC653_011759</name>
</gene>
<evidence type="ECO:0000313" key="1">
    <source>
        <dbReference type="EMBL" id="KAJ7001435.1"/>
    </source>
</evidence>
<sequence>MITRLVGSVQLRPPALRKTCAKSTMVVKVLPLINFNMAAETTAPFTCNFFTLMPPSIAPHQ</sequence>
<dbReference type="AlphaFoldDB" id="A0AAD6R477"/>
<protein>
    <submittedName>
        <fullName evidence="1">Uncharacterized protein</fullName>
    </submittedName>
</protein>
<evidence type="ECO:0000313" key="2">
    <source>
        <dbReference type="Proteomes" id="UP001164929"/>
    </source>
</evidence>
<comment type="caution">
    <text evidence="1">The sequence shown here is derived from an EMBL/GenBank/DDBJ whole genome shotgun (WGS) entry which is preliminary data.</text>
</comment>
<organism evidence="1 2">
    <name type="scientific">Populus alba x Populus x berolinensis</name>
    <dbReference type="NCBI Taxonomy" id="444605"/>
    <lineage>
        <taxon>Eukaryota</taxon>
        <taxon>Viridiplantae</taxon>
        <taxon>Streptophyta</taxon>
        <taxon>Embryophyta</taxon>
        <taxon>Tracheophyta</taxon>
        <taxon>Spermatophyta</taxon>
        <taxon>Magnoliopsida</taxon>
        <taxon>eudicotyledons</taxon>
        <taxon>Gunneridae</taxon>
        <taxon>Pentapetalae</taxon>
        <taxon>rosids</taxon>
        <taxon>fabids</taxon>
        <taxon>Malpighiales</taxon>
        <taxon>Salicaceae</taxon>
        <taxon>Saliceae</taxon>
        <taxon>Populus</taxon>
    </lineage>
</organism>
<dbReference type="Proteomes" id="UP001164929">
    <property type="component" value="Chromosome 4"/>
</dbReference>
<dbReference type="EMBL" id="JAQIZT010000004">
    <property type="protein sequence ID" value="KAJ7001435.1"/>
    <property type="molecule type" value="Genomic_DNA"/>
</dbReference>
<proteinExistence type="predicted"/>
<accession>A0AAD6R477</accession>
<keyword evidence="2" id="KW-1185">Reference proteome</keyword>